<dbReference type="STRING" id="313628.LNTAR_15802"/>
<keyword evidence="3" id="KW-1185">Reference proteome</keyword>
<dbReference type="AlphaFoldDB" id="A6DMF8"/>
<name>A6DMF8_9BACT</name>
<gene>
    <name evidence="2" type="ORF">LNTAR_15802</name>
</gene>
<dbReference type="SUPFAM" id="SSF88697">
    <property type="entry name" value="PUA domain-like"/>
    <property type="match status" value="1"/>
</dbReference>
<dbReference type="EMBL" id="ABCK01000011">
    <property type="protein sequence ID" value="EDM27148.1"/>
    <property type="molecule type" value="Genomic_DNA"/>
</dbReference>
<evidence type="ECO:0000313" key="3">
    <source>
        <dbReference type="Proteomes" id="UP000004947"/>
    </source>
</evidence>
<protein>
    <recommendedName>
        <fullName evidence="1">Lon N-terminal domain-containing protein</fullName>
    </recommendedName>
</protein>
<evidence type="ECO:0000313" key="2">
    <source>
        <dbReference type="EMBL" id="EDM27148.1"/>
    </source>
</evidence>
<dbReference type="Proteomes" id="UP000004947">
    <property type="component" value="Unassembled WGS sequence"/>
</dbReference>
<evidence type="ECO:0000259" key="1">
    <source>
        <dbReference type="Pfam" id="PF02190"/>
    </source>
</evidence>
<reference evidence="2 3" key="1">
    <citation type="journal article" date="2010" name="J. Bacteriol.">
        <title>Genome sequence of Lentisphaera araneosa HTCC2155T, the type species of the order Lentisphaerales in the phylum Lentisphaerae.</title>
        <authorList>
            <person name="Thrash J.C."/>
            <person name="Cho J.C."/>
            <person name="Vergin K.L."/>
            <person name="Morris R.M."/>
            <person name="Giovannoni S.J."/>
        </authorList>
    </citation>
    <scope>NUCLEOTIDE SEQUENCE [LARGE SCALE GENOMIC DNA]</scope>
    <source>
        <strain evidence="2 3">HTCC2155</strain>
    </source>
</reference>
<sequence>MDIAKPSLDIIASQSAIIFPGIKARIYIPKKYNTTITRLLDSPGKFILAYPKEDEENTAYSTASLVCIEDFNLQSSGVWELIIKAYERIHLLAHVNPMDLPLTTQDYQIINYVDEEFILQEEEIEIKKALQVKIKKNFPKMPHELYSELMENFSISKFLHYLCFSSPKSKDAKIELLQYNSLYELYQKLIDGFMK</sequence>
<feature type="domain" description="Lon N-terminal" evidence="1">
    <location>
        <begin position="9"/>
        <end position="190"/>
    </location>
</feature>
<organism evidence="2 3">
    <name type="scientific">Lentisphaera araneosa HTCC2155</name>
    <dbReference type="NCBI Taxonomy" id="313628"/>
    <lineage>
        <taxon>Bacteria</taxon>
        <taxon>Pseudomonadati</taxon>
        <taxon>Lentisphaerota</taxon>
        <taxon>Lentisphaeria</taxon>
        <taxon>Lentisphaerales</taxon>
        <taxon>Lentisphaeraceae</taxon>
        <taxon>Lentisphaera</taxon>
    </lineage>
</organism>
<dbReference type="InterPro" id="IPR003111">
    <property type="entry name" value="Lon_prtase_N"/>
</dbReference>
<dbReference type="Pfam" id="PF02190">
    <property type="entry name" value="LON_substr_bdg"/>
    <property type="match status" value="1"/>
</dbReference>
<dbReference type="RefSeq" id="WP_007279056.1">
    <property type="nucleotide sequence ID" value="NZ_ABCK01000011.1"/>
</dbReference>
<comment type="caution">
    <text evidence="2">The sequence shown here is derived from an EMBL/GenBank/DDBJ whole genome shotgun (WGS) entry which is preliminary data.</text>
</comment>
<dbReference type="InterPro" id="IPR015947">
    <property type="entry name" value="PUA-like_sf"/>
</dbReference>
<accession>A6DMF8</accession>
<proteinExistence type="predicted"/>